<sequence length="96" mass="10532">MISCKYWGAVTWHAKEMDERHSAPKANLDARGLFCPMPILKASQLLETLGSGEILEVLADDPAAPSDFAAFAKRTGNPLLASEEKAGTYRFVLEHK</sequence>
<keyword evidence="3" id="KW-0808">Transferase</keyword>
<dbReference type="CDD" id="cd00291">
    <property type="entry name" value="SirA_YedF_YeeD"/>
    <property type="match status" value="1"/>
</dbReference>
<feature type="domain" description="UPF0033" evidence="2">
    <location>
        <begin position="28"/>
        <end position="52"/>
    </location>
</feature>
<dbReference type="PANTHER" id="PTHR33279:SF6">
    <property type="entry name" value="SULFUR CARRIER PROTEIN YEDF-RELATED"/>
    <property type="match status" value="1"/>
</dbReference>
<name>T1CUJ8_9ZZZZ</name>
<reference evidence="3" key="1">
    <citation type="submission" date="2013-08" db="EMBL/GenBank/DDBJ databases">
        <authorList>
            <person name="Mendez C."/>
            <person name="Richter M."/>
            <person name="Ferrer M."/>
            <person name="Sanchez J."/>
        </authorList>
    </citation>
    <scope>NUCLEOTIDE SEQUENCE</scope>
</reference>
<evidence type="ECO:0000259" key="2">
    <source>
        <dbReference type="PROSITE" id="PS01148"/>
    </source>
</evidence>
<comment type="caution">
    <text evidence="3">The sequence shown here is derived from an EMBL/GenBank/DDBJ whole genome shotgun (WGS) entry which is preliminary data.</text>
</comment>
<reference evidence="3" key="2">
    <citation type="journal article" date="2014" name="ISME J.">
        <title>Microbial stratification in low pH oxic and suboxic macroscopic growths along an acid mine drainage.</title>
        <authorList>
            <person name="Mendez-Garcia C."/>
            <person name="Mesa V."/>
            <person name="Sprenger R.R."/>
            <person name="Richter M."/>
            <person name="Diez M.S."/>
            <person name="Solano J."/>
            <person name="Bargiela R."/>
            <person name="Golyshina O.V."/>
            <person name="Manteca A."/>
            <person name="Ramos J.L."/>
            <person name="Gallego J.R."/>
            <person name="Llorente I."/>
            <person name="Martins Dos Santos V.A."/>
            <person name="Jensen O.N."/>
            <person name="Pelaez A.I."/>
            <person name="Sanchez J."/>
            <person name="Ferrer M."/>
        </authorList>
    </citation>
    <scope>NUCLEOTIDE SEQUENCE</scope>
</reference>
<dbReference type="AlphaFoldDB" id="T1CUJ8"/>
<evidence type="ECO:0000256" key="1">
    <source>
        <dbReference type="ARBA" id="ARBA00008984"/>
    </source>
</evidence>
<dbReference type="PANTHER" id="PTHR33279">
    <property type="entry name" value="SULFUR CARRIER PROTEIN YEDF-RELATED"/>
    <property type="match status" value="1"/>
</dbReference>
<organism evidence="3">
    <name type="scientific">mine drainage metagenome</name>
    <dbReference type="NCBI Taxonomy" id="410659"/>
    <lineage>
        <taxon>unclassified sequences</taxon>
        <taxon>metagenomes</taxon>
        <taxon>ecological metagenomes</taxon>
    </lineage>
</organism>
<dbReference type="Pfam" id="PF01206">
    <property type="entry name" value="TusA"/>
    <property type="match status" value="1"/>
</dbReference>
<dbReference type="GO" id="GO:0016740">
    <property type="term" value="F:transferase activity"/>
    <property type="evidence" value="ECO:0007669"/>
    <property type="project" value="UniProtKB-KW"/>
</dbReference>
<dbReference type="PROSITE" id="PS01148">
    <property type="entry name" value="UPF0033"/>
    <property type="match status" value="1"/>
</dbReference>
<accession>T1CUJ8</accession>
<evidence type="ECO:0000313" key="3">
    <source>
        <dbReference type="EMBL" id="EQD72594.1"/>
    </source>
</evidence>
<comment type="similarity">
    <text evidence="1">Belongs to the sulfur carrier protein TusA family.</text>
</comment>
<protein>
    <submittedName>
        <fullName evidence="3">SirA-like domain protein</fullName>
        <ecNumber evidence="3">2.8.1.-</ecNumber>
    </submittedName>
</protein>
<gene>
    <name evidence="3" type="ORF">B1B_03672</name>
</gene>
<dbReference type="InterPro" id="IPR001455">
    <property type="entry name" value="TusA-like"/>
</dbReference>
<dbReference type="SUPFAM" id="SSF64307">
    <property type="entry name" value="SirA-like"/>
    <property type="match status" value="1"/>
</dbReference>
<proteinExistence type="inferred from homology"/>
<dbReference type="EC" id="2.8.1.-" evidence="3"/>
<dbReference type="Gene3D" id="3.30.110.40">
    <property type="entry name" value="TusA-like domain"/>
    <property type="match status" value="1"/>
</dbReference>
<dbReference type="InterPro" id="IPR036868">
    <property type="entry name" value="TusA-like_sf"/>
</dbReference>
<dbReference type="EMBL" id="AUZY01002264">
    <property type="protein sequence ID" value="EQD72594.1"/>
    <property type="molecule type" value="Genomic_DNA"/>
</dbReference>